<dbReference type="InterPro" id="IPR029063">
    <property type="entry name" value="SAM-dependent_MTases_sf"/>
</dbReference>
<dbReference type="Gene3D" id="3.40.1010.10">
    <property type="entry name" value="Cobalt-precorrin-4 Transmethylase, Domain 1"/>
    <property type="match status" value="1"/>
</dbReference>
<dbReference type="InterPro" id="IPR012818">
    <property type="entry name" value="CbiE"/>
</dbReference>
<proteinExistence type="predicted"/>
<dbReference type="CDD" id="cd02440">
    <property type="entry name" value="AdoMet_MTases"/>
    <property type="match status" value="1"/>
</dbReference>
<dbReference type="CDD" id="cd11644">
    <property type="entry name" value="Precorrin-6Y-MT"/>
    <property type="match status" value="1"/>
</dbReference>
<dbReference type="Proteomes" id="UP000077786">
    <property type="component" value="Unassembled WGS sequence"/>
</dbReference>
<dbReference type="InterPro" id="IPR014777">
    <property type="entry name" value="4pyrrole_Mease_sub1"/>
</dbReference>
<accession>A0A1B6VKU1</accession>
<dbReference type="Gene3D" id="3.40.50.150">
    <property type="entry name" value="Vaccinia Virus protein VP39"/>
    <property type="match status" value="1"/>
</dbReference>
<dbReference type="GO" id="GO:0008276">
    <property type="term" value="F:protein methyltransferase activity"/>
    <property type="evidence" value="ECO:0007669"/>
    <property type="project" value="InterPro"/>
</dbReference>
<evidence type="ECO:0000256" key="3">
    <source>
        <dbReference type="ARBA" id="ARBA00022603"/>
    </source>
</evidence>
<organism evidence="7 8">
    <name type="scientific">Gluconobacter cerinus</name>
    <dbReference type="NCBI Taxonomy" id="38307"/>
    <lineage>
        <taxon>Bacteria</taxon>
        <taxon>Pseudomonadati</taxon>
        <taxon>Pseudomonadota</taxon>
        <taxon>Alphaproteobacteria</taxon>
        <taxon>Acetobacterales</taxon>
        <taxon>Acetobacteraceae</taxon>
        <taxon>Gluconobacter</taxon>
    </lineage>
</organism>
<dbReference type="InterPro" id="IPR050714">
    <property type="entry name" value="Cobalamin_biosynth_MTase"/>
</dbReference>
<keyword evidence="2" id="KW-0169">Cobalamin biosynthesis</keyword>
<dbReference type="NCBIfam" id="TIGR02467">
    <property type="entry name" value="CbiE"/>
    <property type="match status" value="1"/>
</dbReference>
<dbReference type="PATRIC" id="fig|38307.3.peg.1753"/>
<dbReference type="InterPro" id="IPR014008">
    <property type="entry name" value="Cbl_synth_MTase_CbiT"/>
</dbReference>
<dbReference type="InterPro" id="IPR035996">
    <property type="entry name" value="4pyrrol_Methylase_sf"/>
</dbReference>
<dbReference type="OrthoDB" id="9787825at2"/>
<dbReference type="GO" id="GO:0032259">
    <property type="term" value="P:methylation"/>
    <property type="evidence" value="ECO:0007669"/>
    <property type="project" value="UniProtKB-KW"/>
</dbReference>
<dbReference type="AlphaFoldDB" id="A0A1B6VKU1"/>
<name>A0A1B6VKU1_9PROT</name>
<dbReference type="EMBL" id="LUTU01000007">
    <property type="protein sequence ID" value="OAJ67658.1"/>
    <property type="molecule type" value="Genomic_DNA"/>
</dbReference>
<dbReference type="PANTHER" id="PTHR43182:SF1">
    <property type="entry name" value="COBALT-PRECORRIN-7 C(5)-METHYLTRANSFERASE"/>
    <property type="match status" value="1"/>
</dbReference>
<feature type="domain" description="Tetrapyrrole methylase" evidence="6">
    <location>
        <begin position="6"/>
        <end position="186"/>
    </location>
</feature>
<keyword evidence="3 7" id="KW-0489">Methyltransferase</keyword>
<dbReference type="NCBIfam" id="TIGR02469">
    <property type="entry name" value="CbiT"/>
    <property type="match status" value="1"/>
</dbReference>
<dbReference type="PIRSF" id="PIRSF036428">
    <property type="entry name" value="CobL"/>
    <property type="match status" value="1"/>
</dbReference>
<comment type="caution">
    <text evidence="7">The sequence shown here is derived from an EMBL/GenBank/DDBJ whole genome shotgun (WGS) entry which is preliminary data.</text>
</comment>
<evidence type="ECO:0000313" key="8">
    <source>
        <dbReference type="Proteomes" id="UP000077786"/>
    </source>
</evidence>
<dbReference type="SUPFAM" id="SSF53335">
    <property type="entry name" value="S-adenosyl-L-methionine-dependent methyltransferases"/>
    <property type="match status" value="1"/>
</dbReference>
<dbReference type="Pfam" id="PF00590">
    <property type="entry name" value="TP_methylase"/>
    <property type="match status" value="1"/>
</dbReference>
<evidence type="ECO:0000313" key="7">
    <source>
        <dbReference type="EMBL" id="OAJ67658.1"/>
    </source>
</evidence>
<evidence type="ECO:0000256" key="1">
    <source>
        <dbReference type="ARBA" id="ARBA00004953"/>
    </source>
</evidence>
<dbReference type="InterPro" id="IPR006365">
    <property type="entry name" value="Cbl_synth_CobL"/>
</dbReference>
<keyword evidence="5" id="KW-0949">S-adenosyl-L-methionine</keyword>
<comment type="pathway">
    <text evidence="1">Cofactor biosynthesis; adenosylcobalamin biosynthesis.</text>
</comment>
<evidence type="ECO:0000259" key="6">
    <source>
        <dbReference type="Pfam" id="PF00590"/>
    </source>
</evidence>
<gene>
    <name evidence="7" type="ORF">A0123_01700</name>
</gene>
<dbReference type="RefSeq" id="WP_064274460.1">
    <property type="nucleotide sequence ID" value="NZ_LUTU01000007.1"/>
</dbReference>
<reference evidence="7 8" key="1">
    <citation type="submission" date="2016-03" db="EMBL/GenBank/DDBJ databases">
        <title>Draft genome sequence of Gluconobacter cerinus strain CECT 9110.</title>
        <authorList>
            <person name="Sainz F."/>
            <person name="Mas A."/>
            <person name="Torija M.J."/>
        </authorList>
    </citation>
    <scope>NUCLEOTIDE SEQUENCE [LARGE SCALE GENOMIC DNA]</scope>
    <source>
        <strain evidence="7 8">CECT 9110</strain>
    </source>
</reference>
<dbReference type="InterPro" id="IPR000878">
    <property type="entry name" value="4pyrrol_Mease"/>
</dbReference>
<dbReference type="PANTHER" id="PTHR43182">
    <property type="entry name" value="COBALT-PRECORRIN-6B C(15)-METHYLTRANSFERASE (DECARBOXYLATING)"/>
    <property type="match status" value="1"/>
</dbReference>
<sequence length="406" mass="43376">MKTPWLSVIGIGEDGVEGLSSLARQIVRQAEFVIGGERHLELAASLISGQAEPWGSPFSSGVRRVLERRGQPVTVLASGDPFCFGVGSTLARHIPPEEMLCVPAPSSISWACGRLGWAEQDVRVVSLCGRPIATLVPHLQRTMRLIVLSEDGTTPRKVSQFLTGRGFGPSRIHVMERVGGLNERSRVIVASDGLEDVDPLNLMGIEIKAAPGAKMIPLSSGLEDDLFEHDGQITKREIRAVTLSTLAPHPGELLWDIGGGAGSIAIEWMLHHPANRAIVIEKNPLRAARIARNALKLGVPGLKVVEGTAPDVLSGLERPDVVFIGGGLAQVDIFTQARAALPVGGRLVANAVTLEGEAVLSAQYTRYGGTLTRIGIERLDAVGGLHAFRPAMRVTQYATVISEDRL</sequence>
<evidence type="ECO:0000256" key="5">
    <source>
        <dbReference type="ARBA" id="ARBA00022691"/>
    </source>
</evidence>
<protein>
    <submittedName>
        <fullName evidence="7">Precorrin-6Y C5,15-methyltransferase</fullName>
    </submittedName>
</protein>
<evidence type="ECO:0000256" key="2">
    <source>
        <dbReference type="ARBA" id="ARBA00022573"/>
    </source>
</evidence>
<keyword evidence="4 7" id="KW-0808">Transferase</keyword>
<dbReference type="GO" id="GO:0009236">
    <property type="term" value="P:cobalamin biosynthetic process"/>
    <property type="evidence" value="ECO:0007669"/>
    <property type="project" value="UniProtKB-UniPathway"/>
</dbReference>
<evidence type="ECO:0000256" key="4">
    <source>
        <dbReference type="ARBA" id="ARBA00022679"/>
    </source>
</evidence>
<dbReference type="SUPFAM" id="SSF53790">
    <property type="entry name" value="Tetrapyrrole methylase"/>
    <property type="match status" value="1"/>
</dbReference>
<dbReference type="UniPathway" id="UPA00148"/>